<dbReference type="PROSITE" id="PS01063">
    <property type="entry name" value="SIGMA70_ECF"/>
    <property type="match status" value="1"/>
</dbReference>
<dbReference type="NCBIfam" id="TIGR02937">
    <property type="entry name" value="sigma70-ECF"/>
    <property type="match status" value="1"/>
</dbReference>
<gene>
    <name evidence="9" type="ORF">AB5I84_03625</name>
</gene>
<dbReference type="RefSeq" id="WP_369454483.1">
    <property type="nucleotide sequence ID" value="NZ_JBGCUO010000001.1"/>
</dbReference>
<sequence>MPTPELARQHPIALLYADHHPWLLGWLRRQLSDAGLADDLAQDTFVSVLRDGSAGDIRQPRPFLATIARRLMARRHRRQLLENSYLELLAALPPEHAPGPESQLLALEALQQLDRALDGLPAKVREAFLLAHLEGLRYVDIAERLRVSTSSVKQYLSRANQQCLFAITL</sequence>
<reference evidence="9 10" key="1">
    <citation type="submission" date="2024-07" db="EMBL/GenBank/DDBJ databases">
        <authorList>
            <person name="Ren Q."/>
        </authorList>
    </citation>
    <scope>NUCLEOTIDE SEQUENCE [LARGE SCALE GENOMIC DNA]</scope>
    <source>
        <strain evidence="9 10">REN37</strain>
    </source>
</reference>
<evidence type="ECO:0000313" key="9">
    <source>
        <dbReference type="EMBL" id="MEY1661233.1"/>
    </source>
</evidence>
<organism evidence="9 10">
    <name type="scientific">Isoalcanivorax beigongshangi</name>
    <dbReference type="NCBI Taxonomy" id="3238810"/>
    <lineage>
        <taxon>Bacteria</taxon>
        <taxon>Pseudomonadati</taxon>
        <taxon>Pseudomonadota</taxon>
        <taxon>Gammaproteobacteria</taxon>
        <taxon>Oceanospirillales</taxon>
        <taxon>Alcanivoracaceae</taxon>
        <taxon>Isoalcanivorax</taxon>
    </lineage>
</organism>
<dbReference type="InterPro" id="IPR013324">
    <property type="entry name" value="RNA_pol_sigma_r3/r4-like"/>
</dbReference>
<protein>
    <recommendedName>
        <fullName evidence="6">RNA polymerase sigma factor</fullName>
    </recommendedName>
</protein>
<dbReference type="EMBL" id="JBGCUO010000001">
    <property type="protein sequence ID" value="MEY1661233.1"/>
    <property type="molecule type" value="Genomic_DNA"/>
</dbReference>
<evidence type="ECO:0000256" key="4">
    <source>
        <dbReference type="ARBA" id="ARBA00023125"/>
    </source>
</evidence>
<feature type="domain" description="RNA polymerase sigma-70 region 2" evidence="7">
    <location>
        <begin position="15"/>
        <end position="79"/>
    </location>
</feature>
<feature type="domain" description="RNA polymerase sigma factor 70 region 4 type 2" evidence="8">
    <location>
        <begin position="111"/>
        <end position="162"/>
    </location>
</feature>
<evidence type="ECO:0000313" key="10">
    <source>
        <dbReference type="Proteomes" id="UP001562065"/>
    </source>
</evidence>
<dbReference type="InterPro" id="IPR013249">
    <property type="entry name" value="RNA_pol_sigma70_r4_t2"/>
</dbReference>
<comment type="caution">
    <text evidence="9">The sequence shown here is derived from an EMBL/GenBank/DDBJ whole genome shotgun (WGS) entry which is preliminary data.</text>
</comment>
<dbReference type="InterPro" id="IPR000838">
    <property type="entry name" value="RNA_pol_sigma70_ECF_CS"/>
</dbReference>
<dbReference type="InterPro" id="IPR036388">
    <property type="entry name" value="WH-like_DNA-bd_sf"/>
</dbReference>
<dbReference type="SUPFAM" id="SSF88946">
    <property type="entry name" value="Sigma2 domain of RNA polymerase sigma factors"/>
    <property type="match status" value="1"/>
</dbReference>
<dbReference type="PANTHER" id="PTHR43133:SF63">
    <property type="entry name" value="RNA POLYMERASE SIGMA FACTOR FECI-RELATED"/>
    <property type="match status" value="1"/>
</dbReference>
<evidence type="ECO:0000256" key="5">
    <source>
        <dbReference type="ARBA" id="ARBA00023163"/>
    </source>
</evidence>
<evidence type="ECO:0000259" key="7">
    <source>
        <dbReference type="Pfam" id="PF04542"/>
    </source>
</evidence>
<dbReference type="InterPro" id="IPR013325">
    <property type="entry name" value="RNA_pol_sigma_r2"/>
</dbReference>
<accession>A0ABV4AFG0</accession>
<proteinExistence type="inferred from homology"/>
<dbReference type="InterPro" id="IPR039425">
    <property type="entry name" value="RNA_pol_sigma-70-like"/>
</dbReference>
<dbReference type="Pfam" id="PF04542">
    <property type="entry name" value="Sigma70_r2"/>
    <property type="match status" value="1"/>
</dbReference>
<keyword evidence="4 6" id="KW-0238">DNA-binding</keyword>
<dbReference type="InterPro" id="IPR014284">
    <property type="entry name" value="RNA_pol_sigma-70_dom"/>
</dbReference>
<evidence type="ECO:0000256" key="3">
    <source>
        <dbReference type="ARBA" id="ARBA00023082"/>
    </source>
</evidence>
<evidence type="ECO:0000256" key="6">
    <source>
        <dbReference type="RuleBase" id="RU000716"/>
    </source>
</evidence>
<keyword evidence="5 6" id="KW-0804">Transcription</keyword>
<keyword evidence="2 6" id="KW-0805">Transcription regulation</keyword>
<evidence type="ECO:0000256" key="2">
    <source>
        <dbReference type="ARBA" id="ARBA00023015"/>
    </source>
</evidence>
<evidence type="ECO:0000256" key="1">
    <source>
        <dbReference type="ARBA" id="ARBA00010641"/>
    </source>
</evidence>
<evidence type="ECO:0000259" key="8">
    <source>
        <dbReference type="Pfam" id="PF08281"/>
    </source>
</evidence>
<keyword evidence="10" id="KW-1185">Reference proteome</keyword>
<dbReference type="InterPro" id="IPR007627">
    <property type="entry name" value="RNA_pol_sigma70_r2"/>
</dbReference>
<comment type="similarity">
    <text evidence="1 6">Belongs to the sigma-70 factor family. ECF subfamily.</text>
</comment>
<name>A0ABV4AFG0_9GAMM</name>
<dbReference type="Pfam" id="PF08281">
    <property type="entry name" value="Sigma70_r4_2"/>
    <property type="match status" value="1"/>
</dbReference>
<keyword evidence="3 6" id="KW-0731">Sigma factor</keyword>
<dbReference type="PANTHER" id="PTHR43133">
    <property type="entry name" value="RNA POLYMERASE ECF-TYPE SIGMA FACTO"/>
    <property type="match status" value="1"/>
</dbReference>
<dbReference type="Gene3D" id="1.10.1740.10">
    <property type="match status" value="1"/>
</dbReference>
<dbReference type="Gene3D" id="1.10.10.10">
    <property type="entry name" value="Winged helix-like DNA-binding domain superfamily/Winged helix DNA-binding domain"/>
    <property type="match status" value="1"/>
</dbReference>
<dbReference type="SUPFAM" id="SSF88659">
    <property type="entry name" value="Sigma3 and sigma4 domains of RNA polymerase sigma factors"/>
    <property type="match status" value="1"/>
</dbReference>
<dbReference type="CDD" id="cd06171">
    <property type="entry name" value="Sigma70_r4"/>
    <property type="match status" value="1"/>
</dbReference>
<dbReference type="Proteomes" id="UP001562065">
    <property type="component" value="Unassembled WGS sequence"/>
</dbReference>